<feature type="chain" id="PRO_5011965478" description="Dirigent protein" evidence="1">
    <location>
        <begin position="22"/>
        <end position="362"/>
    </location>
</feature>
<dbReference type="InterPro" id="IPR034871">
    <property type="entry name" value="Allene_oxi_cyc_sf"/>
</dbReference>
<dbReference type="GO" id="GO:0009695">
    <property type="term" value="P:jasmonic acid biosynthetic process"/>
    <property type="evidence" value="ECO:0007669"/>
    <property type="project" value="InterPro"/>
</dbReference>
<name>A0A1Y1IES1_KLENI</name>
<dbReference type="EMBL" id="DF237287">
    <property type="protein sequence ID" value="GAQ87207.1"/>
    <property type="molecule type" value="Genomic_DNA"/>
</dbReference>
<dbReference type="InterPro" id="IPR044859">
    <property type="entry name" value="Allene_oxi_cyc_Dirigent"/>
</dbReference>
<dbReference type="Gene3D" id="2.40.480.10">
    <property type="entry name" value="Allene oxide cyclase-like"/>
    <property type="match status" value="2"/>
</dbReference>
<keyword evidence="1" id="KW-0732">Signal</keyword>
<evidence type="ECO:0008006" key="4">
    <source>
        <dbReference type="Google" id="ProtNLM"/>
    </source>
</evidence>
<reference evidence="2 3" key="1">
    <citation type="journal article" date="2014" name="Nat. Commun.">
        <title>Klebsormidium flaccidum genome reveals primary factors for plant terrestrial adaptation.</title>
        <authorList>
            <person name="Hori K."/>
            <person name="Maruyama F."/>
            <person name="Fujisawa T."/>
            <person name="Togashi T."/>
            <person name="Yamamoto N."/>
            <person name="Seo M."/>
            <person name="Sato S."/>
            <person name="Yamada T."/>
            <person name="Mori H."/>
            <person name="Tajima N."/>
            <person name="Moriyama T."/>
            <person name="Ikeuchi M."/>
            <person name="Watanabe M."/>
            <person name="Wada H."/>
            <person name="Kobayashi K."/>
            <person name="Saito M."/>
            <person name="Masuda T."/>
            <person name="Sasaki-Sekimoto Y."/>
            <person name="Mashiguchi K."/>
            <person name="Awai K."/>
            <person name="Shimojima M."/>
            <person name="Masuda S."/>
            <person name="Iwai M."/>
            <person name="Nobusawa T."/>
            <person name="Narise T."/>
            <person name="Kondo S."/>
            <person name="Saito H."/>
            <person name="Sato R."/>
            <person name="Murakawa M."/>
            <person name="Ihara Y."/>
            <person name="Oshima-Yamada Y."/>
            <person name="Ohtaka K."/>
            <person name="Satoh M."/>
            <person name="Sonobe K."/>
            <person name="Ishii M."/>
            <person name="Ohtani R."/>
            <person name="Kanamori-Sato M."/>
            <person name="Honoki R."/>
            <person name="Miyazaki D."/>
            <person name="Mochizuki H."/>
            <person name="Umetsu J."/>
            <person name="Higashi K."/>
            <person name="Shibata D."/>
            <person name="Kamiya Y."/>
            <person name="Sato N."/>
            <person name="Nakamura Y."/>
            <person name="Tabata S."/>
            <person name="Ida S."/>
            <person name="Kurokawa K."/>
            <person name="Ohta H."/>
        </authorList>
    </citation>
    <scope>NUCLEOTIDE SEQUENCE [LARGE SCALE GENOMIC DNA]</scope>
    <source>
        <strain evidence="2 3">NIES-2285</strain>
    </source>
</reference>
<organism evidence="2 3">
    <name type="scientific">Klebsormidium nitens</name>
    <name type="common">Green alga</name>
    <name type="synonym">Ulothrix nitens</name>
    <dbReference type="NCBI Taxonomy" id="105231"/>
    <lineage>
        <taxon>Eukaryota</taxon>
        <taxon>Viridiplantae</taxon>
        <taxon>Streptophyta</taxon>
        <taxon>Klebsormidiophyceae</taxon>
        <taxon>Klebsormidiales</taxon>
        <taxon>Klebsormidiaceae</taxon>
        <taxon>Klebsormidium</taxon>
    </lineage>
</organism>
<feature type="signal peptide" evidence="1">
    <location>
        <begin position="1"/>
        <end position="21"/>
    </location>
</feature>
<protein>
    <recommendedName>
        <fullName evidence="4">Dirigent protein</fullName>
    </recommendedName>
</protein>
<accession>A0A1Y1IES1</accession>
<dbReference type="Proteomes" id="UP000054558">
    <property type="component" value="Unassembled WGS sequence"/>
</dbReference>
<keyword evidence="3" id="KW-1185">Reference proteome</keyword>
<sequence>MARSVLLALLLVAAVSHVCLAAGSNCNTGSNSVNPNACYSVSGDFFECCPGGCSSSPQANVACPAIHGGSNTLPGTPSLQFIEYATEATQTIVGDPTVPGTVLKFRNEVRSLDGTTIGYTLGSCAYSVGLQADQTFEGLCFYSIHLGADLITAAGKLTSANVADLEVTGGYGIYSGARGRIVLTTISTSDMGGAFGDFQYQIYTVAPSPFPQPNTAQYSKDQLLATEGIPPVLPSSQGPASFEVREIQNSETSQAAGALLIFRNNLFSTSDNSTAIGFDIGTCVYLVGPLDDGKFELICLDTIHIGADYLVIYGIYTSKNTQVVAIIGGAGQYEKAKGSVEITTLSGSGAGEGLFSYKFFLK</sequence>
<evidence type="ECO:0000313" key="2">
    <source>
        <dbReference type="EMBL" id="GAQ87207.1"/>
    </source>
</evidence>
<dbReference type="OrthoDB" id="1921494at2759"/>
<dbReference type="AlphaFoldDB" id="A0A1Y1IES1"/>
<evidence type="ECO:0000256" key="1">
    <source>
        <dbReference type="SAM" id="SignalP"/>
    </source>
</evidence>
<gene>
    <name evidence="2" type="ORF">KFL_003380120</name>
</gene>
<dbReference type="SUPFAM" id="SSF141493">
    <property type="entry name" value="Allene oxide cyclase-like"/>
    <property type="match status" value="2"/>
</dbReference>
<dbReference type="GO" id="GO:0046423">
    <property type="term" value="F:allene-oxide cyclase activity"/>
    <property type="evidence" value="ECO:0007669"/>
    <property type="project" value="InterPro"/>
</dbReference>
<proteinExistence type="predicted"/>
<evidence type="ECO:0000313" key="3">
    <source>
        <dbReference type="Proteomes" id="UP000054558"/>
    </source>
</evidence>